<accession>A0ABU7XKZ0</accession>
<organism evidence="8 9">
    <name type="scientific">Methylocystis borbori</name>
    <dbReference type="NCBI Taxonomy" id="3118750"/>
    <lineage>
        <taxon>Bacteria</taxon>
        <taxon>Pseudomonadati</taxon>
        <taxon>Pseudomonadota</taxon>
        <taxon>Alphaproteobacteria</taxon>
        <taxon>Hyphomicrobiales</taxon>
        <taxon>Methylocystaceae</taxon>
        <taxon>Methylocystis</taxon>
    </lineage>
</organism>
<dbReference type="PANTHER" id="PTHR36837:SF5">
    <property type="entry name" value="POLY-3-HYDROXYBUTYRATE SYNTHASE"/>
    <property type="match status" value="1"/>
</dbReference>
<comment type="subcellular location">
    <subcellularLocation>
        <location evidence="1">Cytoplasm</location>
    </subcellularLocation>
</comment>
<dbReference type="InterPro" id="IPR051321">
    <property type="entry name" value="PHA/PHB_synthase"/>
</dbReference>
<reference evidence="8 9" key="1">
    <citation type="submission" date="2024-02" db="EMBL/GenBank/DDBJ databases">
        <authorList>
            <person name="Grouzdev D."/>
        </authorList>
    </citation>
    <scope>NUCLEOTIDE SEQUENCE [LARGE SCALE GENOMIC DNA]</scope>
    <source>
        <strain evidence="8 9">9N</strain>
    </source>
</reference>
<sequence>MSAKGDHEPAGNRKPPARGDAVSAREEASTKAKASAKAKAPGAAKGAVKTKTPPAAKPKKSVAAEAPASAAPKAQAPAKAAKGPKSAKGNGAAPAAATPLARAGLGTADFETMAENLAQLVDQGRKALAAAIGRAADPGDARSELAANVADATKTLGVVAEYWLAQPERAAAAQADLYNGLTEIWSQTLRRYGGEDVAPVIASDASDRRFAAPEWRENPFFDWLRQTYLLASRWAGDLVEKTEGLDPQVKAKAAFYTRLISSAVSPSNFVPTNPELLRATIDAKGENLVRGLKMLAEDISAGGGVLKIRQSADEQFQLGVDMANTPGKVVWRNDVMELIQYEPTTAEVYARPLLIVPPWINKFYVLDLNPEKSFVRWAVEQGLTVFIISWVNPDESKAEKGFEAYMHEGVLTALDVIEKATGAQKVATAGYCVGGTLLAMTLAYMAAIGDDRVDSVTFFATQVDFSDAGDLQIFIDEARLAALDESMARTGYLEGVKMANAFNMLRPNELIWSYVVNNYMKGVEPAAFDLLVWNSDCTRIPRANHSFYLRSCYLENRLARGEMVIDGVRLNLRQVKIPVYELAAKEDHIAPAQSVFRGAKFFGGDVTYVLAGAGHIAGVINPPSKHKYQYWTGGEVKGRFVDWIAGAQEIKGSWWPNWLAWATAQAPRKVPARKPGGGKLKIICDAPGDYVRVKA</sequence>
<dbReference type="InterPro" id="IPR010963">
    <property type="entry name" value="PHA_synth_I"/>
</dbReference>
<dbReference type="NCBIfam" id="TIGR01838">
    <property type="entry name" value="PHA_synth_I"/>
    <property type="match status" value="1"/>
</dbReference>
<gene>
    <name evidence="8" type="primary">phaC</name>
    <name evidence="8" type="ORF">V3H18_14770</name>
</gene>
<dbReference type="InterPro" id="IPR010941">
    <property type="entry name" value="PhaC_N"/>
</dbReference>
<evidence type="ECO:0000259" key="7">
    <source>
        <dbReference type="Pfam" id="PF07167"/>
    </source>
</evidence>
<evidence type="ECO:0000256" key="1">
    <source>
        <dbReference type="ARBA" id="ARBA00004496"/>
    </source>
</evidence>
<dbReference type="EMBL" id="JAZHYN010000059">
    <property type="protein sequence ID" value="MEF3367795.1"/>
    <property type="molecule type" value="Genomic_DNA"/>
</dbReference>
<dbReference type="SUPFAM" id="SSF53474">
    <property type="entry name" value="alpha/beta-Hydrolases"/>
    <property type="match status" value="1"/>
</dbReference>
<name>A0ABU7XKZ0_9HYPH</name>
<dbReference type="RefSeq" id="WP_332082835.1">
    <property type="nucleotide sequence ID" value="NZ_JAZHYN010000059.1"/>
</dbReference>
<dbReference type="Pfam" id="PF00561">
    <property type="entry name" value="Abhydrolase_1"/>
    <property type="match status" value="1"/>
</dbReference>
<evidence type="ECO:0000313" key="9">
    <source>
        <dbReference type="Proteomes" id="UP001350748"/>
    </source>
</evidence>
<keyword evidence="4" id="KW-0012">Acyltransferase</keyword>
<keyword evidence="3" id="KW-0808">Transferase</keyword>
<dbReference type="Gene3D" id="3.40.50.1820">
    <property type="entry name" value="alpha/beta hydrolase"/>
    <property type="match status" value="1"/>
</dbReference>
<feature type="compositionally biased region" description="Low complexity" evidence="5">
    <location>
        <begin position="61"/>
        <end position="94"/>
    </location>
</feature>
<feature type="region of interest" description="Disordered" evidence="5">
    <location>
        <begin position="1"/>
        <end position="94"/>
    </location>
</feature>
<keyword evidence="9" id="KW-1185">Reference proteome</keyword>
<evidence type="ECO:0000256" key="4">
    <source>
        <dbReference type="ARBA" id="ARBA00023315"/>
    </source>
</evidence>
<dbReference type="InterPro" id="IPR000073">
    <property type="entry name" value="AB_hydrolase_1"/>
</dbReference>
<evidence type="ECO:0000313" key="8">
    <source>
        <dbReference type="EMBL" id="MEF3367795.1"/>
    </source>
</evidence>
<evidence type="ECO:0000256" key="5">
    <source>
        <dbReference type="SAM" id="MobiDB-lite"/>
    </source>
</evidence>
<evidence type="ECO:0000259" key="6">
    <source>
        <dbReference type="Pfam" id="PF00561"/>
    </source>
</evidence>
<dbReference type="Pfam" id="PF07167">
    <property type="entry name" value="PhaC_N"/>
    <property type="match status" value="1"/>
</dbReference>
<dbReference type="PANTHER" id="PTHR36837">
    <property type="entry name" value="POLY(3-HYDROXYALKANOATE) POLYMERASE SUBUNIT PHAC"/>
    <property type="match status" value="1"/>
</dbReference>
<evidence type="ECO:0000256" key="2">
    <source>
        <dbReference type="ARBA" id="ARBA00022490"/>
    </source>
</evidence>
<protein>
    <submittedName>
        <fullName evidence="8">Class I poly(R)-hydroxyalkanoic acid synthase</fullName>
    </submittedName>
</protein>
<evidence type="ECO:0000256" key="3">
    <source>
        <dbReference type="ARBA" id="ARBA00022679"/>
    </source>
</evidence>
<keyword evidence="2" id="KW-0963">Cytoplasm</keyword>
<comment type="caution">
    <text evidence="8">The sequence shown here is derived from an EMBL/GenBank/DDBJ whole genome shotgun (WGS) entry which is preliminary data.</text>
</comment>
<feature type="domain" description="Poly-beta-hydroxybutyrate polymerase N-terminal" evidence="7">
    <location>
        <begin position="207"/>
        <end position="378"/>
    </location>
</feature>
<feature type="compositionally biased region" description="Low complexity" evidence="5">
    <location>
        <begin position="31"/>
        <end position="54"/>
    </location>
</feature>
<dbReference type="Proteomes" id="UP001350748">
    <property type="component" value="Unassembled WGS sequence"/>
</dbReference>
<feature type="compositionally biased region" description="Basic and acidic residues" evidence="5">
    <location>
        <begin position="1"/>
        <end position="11"/>
    </location>
</feature>
<proteinExistence type="predicted"/>
<feature type="domain" description="AB hydrolase-1" evidence="6">
    <location>
        <begin position="380"/>
        <end position="618"/>
    </location>
</feature>
<dbReference type="InterPro" id="IPR029058">
    <property type="entry name" value="AB_hydrolase_fold"/>
</dbReference>